<name>A0A4Q1K7Y4_9FLAO</name>
<reference evidence="2" key="1">
    <citation type="submission" date="2019-01" db="EMBL/GenBank/DDBJ databases">
        <title>Cytophagaceae bacterium strain CAR-16.</title>
        <authorList>
            <person name="Chen W.-M."/>
        </authorList>
    </citation>
    <scope>NUCLEOTIDE SEQUENCE [LARGE SCALE GENOMIC DNA]</scope>
    <source>
        <strain evidence="2">WWJ-16</strain>
    </source>
</reference>
<organism evidence="1 2">
    <name type="scientific">Flavobacterium stagni</name>
    <dbReference type="NCBI Taxonomy" id="2506421"/>
    <lineage>
        <taxon>Bacteria</taxon>
        <taxon>Pseudomonadati</taxon>
        <taxon>Bacteroidota</taxon>
        <taxon>Flavobacteriia</taxon>
        <taxon>Flavobacteriales</taxon>
        <taxon>Flavobacteriaceae</taxon>
        <taxon>Flavobacterium</taxon>
    </lineage>
</organism>
<accession>A0A4Q1K7Y4</accession>
<keyword evidence="2" id="KW-1185">Reference proteome</keyword>
<dbReference type="OrthoDB" id="1361857at2"/>
<gene>
    <name evidence="1" type="ORF">EQG61_11810</name>
</gene>
<dbReference type="RefSeq" id="WP_129462149.1">
    <property type="nucleotide sequence ID" value="NZ_SBKN01000007.1"/>
</dbReference>
<proteinExistence type="predicted"/>
<dbReference type="EMBL" id="SBKN01000007">
    <property type="protein sequence ID" value="RXR21689.1"/>
    <property type="molecule type" value="Genomic_DNA"/>
</dbReference>
<protein>
    <submittedName>
        <fullName evidence="1">Uncharacterized protein</fullName>
    </submittedName>
</protein>
<evidence type="ECO:0000313" key="1">
    <source>
        <dbReference type="EMBL" id="RXR21689.1"/>
    </source>
</evidence>
<sequence>MKNFILIVLLLPMLGLGQAKKKKAAPKKATSEAHHGGMQGLPPEIERTLKIKLAVIQHFVSQPGDKGEELFWQTKGKLTFGIVNYTEEQNPKFKELFIAQYKTMYQEYILMLSQGDVKATNRFMQLLIKQELEYRNLLTPEQLKKYQEAFVTMEATNKSMYDSYLGLFFSDTLLAEYQKGFR</sequence>
<dbReference type="AlphaFoldDB" id="A0A4Q1K7Y4"/>
<evidence type="ECO:0000313" key="2">
    <source>
        <dbReference type="Proteomes" id="UP000289857"/>
    </source>
</evidence>
<dbReference type="Proteomes" id="UP000289857">
    <property type="component" value="Unassembled WGS sequence"/>
</dbReference>
<comment type="caution">
    <text evidence="1">The sequence shown here is derived from an EMBL/GenBank/DDBJ whole genome shotgun (WGS) entry which is preliminary data.</text>
</comment>